<reference evidence="1 2" key="1">
    <citation type="submission" date="2020-07" db="EMBL/GenBank/DDBJ databases">
        <authorList>
            <person name="Sun Q."/>
        </authorList>
    </citation>
    <scope>NUCLEOTIDE SEQUENCE [LARGE SCALE GENOMIC DNA]</scope>
    <source>
        <strain evidence="1 2">CGMCC 1.13654</strain>
    </source>
</reference>
<sequence length="114" mass="12599">MLALLLALATPDIDTAIRDTIDPCAAARRERGAITVCAQTKEEKDRRFRLPQMPDRGFDPLGSVDSVSRERHRLIDGDGANTDLTRGSCSAVGASGWTGCQIKEWREKDQQKGW</sequence>
<name>A0A838LBI1_9SPHN</name>
<dbReference type="EMBL" id="JACEIB010000027">
    <property type="protein sequence ID" value="MBA2936065.1"/>
    <property type="molecule type" value="Genomic_DNA"/>
</dbReference>
<proteinExistence type="predicted"/>
<comment type="caution">
    <text evidence="1">The sequence shown here is derived from an EMBL/GenBank/DDBJ whole genome shotgun (WGS) entry which is preliminary data.</text>
</comment>
<dbReference type="RefSeq" id="WP_160363958.1">
    <property type="nucleotide sequence ID" value="NZ_JACEIB010000027.1"/>
</dbReference>
<organism evidence="1 2">
    <name type="scientific">Sphingomonas chungangi</name>
    <dbReference type="NCBI Taxonomy" id="2683589"/>
    <lineage>
        <taxon>Bacteria</taxon>
        <taxon>Pseudomonadati</taxon>
        <taxon>Pseudomonadota</taxon>
        <taxon>Alphaproteobacteria</taxon>
        <taxon>Sphingomonadales</taxon>
        <taxon>Sphingomonadaceae</taxon>
        <taxon>Sphingomonas</taxon>
    </lineage>
</organism>
<protein>
    <submittedName>
        <fullName evidence="1">Uncharacterized protein</fullName>
    </submittedName>
</protein>
<dbReference type="Proteomes" id="UP000570166">
    <property type="component" value="Unassembled WGS sequence"/>
</dbReference>
<accession>A0A838LBI1</accession>
<keyword evidence="2" id="KW-1185">Reference proteome</keyword>
<evidence type="ECO:0000313" key="2">
    <source>
        <dbReference type="Proteomes" id="UP000570166"/>
    </source>
</evidence>
<gene>
    <name evidence="1" type="ORF">HZF05_18440</name>
</gene>
<dbReference type="AlphaFoldDB" id="A0A838LBI1"/>
<evidence type="ECO:0000313" key="1">
    <source>
        <dbReference type="EMBL" id="MBA2936065.1"/>
    </source>
</evidence>